<dbReference type="Pfam" id="PF04102">
    <property type="entry name" value="SlyX"/>
    <property type="match status" value="1"/>
</dbReference>
<keyword evidence="2" id="KW-1185">Reference proteome</keyword>
<dbReference type="InterPro" id="IPR007236">
    <property type="entry name" value="SlyX"/>
</dbReference>
<evidence type="ECO:0000313" key="1">
    <source>
        <dbReference type="EMBL" id="MDQ8194071.1"/>
    </source>
</evidence>
<evidence type="ECO:0000313" key="2">
    <source>
        <dbReference type="Proteomes" id="UP001243717"/>
    </source>
</evidence>
<dbReference type="EMBL" id="JARXIC010000008">
    <property type="protein sequence ID" value="MDQ8194071.1"/>
    <property type="molecule type" value="Genomic_DNA"/>
</dbReference>
<reference evidence="1 2" key="1">
    <citation type="submission" date="2023-04" db="EMBL/GenBank/DDBJ databases">
        <title>A novel bacteria isolated from coastal sediment.</title>
        <authorList>
            <person name="Liu X.-J."/>
            <person name="Du Z.-J."/>
        </authorList>
    </citation>
    <scope>NUCLEOTIDE SEQUENCE [LARGE SCALE GENOMIC DNA]</scope>
    <source>
        <strain evidence="1 2">SDUM461004</strain>
    </source>
</reference>
<name>A0ABU1AH00_9BACT</name>
<comment type="caution">
    <text evidence="1">The sequence shown here is derived from an EMBL/GenBank/DDBJ whole genome shotgun (WGS) entry which is preliminary data.</text>
</comment>
<dbReference type="RefSeq" id="WP_308984554.1">
    <property type="nucleotide sequence ID" value="NZ_JARXIC010000008.1"/>
</dbReference>
<proteinExistence type="predicted"/>
<accession>A0ABU1AH00</accession>
<organism evidence="1 2">
    <name type="scientific">Thalassobacterium sedimentorum</name>
    <dbReference type="NCBI Taxonomy" id="3041258"/>
    <lineage>
        <taxon>Bacteria</taxon>
        <taxon>Pseudomonadati</taxon>
        <taxon>Verrucomicrobiota</taxon>
        <taxon>Opitutia</taxon>
        <taxon>Puniceicoccales</taxon>
        <taxon>Coraliomargaritaceae</taxon>
        <taxon>Thalassobacterium</taxon>
    </lineage>
</organism>
<gene>
    <name evidence="1" type="ORF">QEH59_06525</name>
</gene>
<dbReference type="Proteomes" id="UP001243717">
    <property type="component" value="Unassembled WGS sequence"/>
</dbReference>
<sequence>MSVSHETYQSLETRIAFLEKHVAEQDAEMYQLSKRVDALVKVVKEQKAQLAAAADLNAQGGGDMPADEKPPHY</sequence>
<protein>
    <submittedName>
        <fullName evidence="1">SlyX family protein</fullName>
    </submittedName>
</protein>